<comment type="caution">
    <text evidence="2">The sequence shown here is derived from an EMBL/GenBank/DDBJ whole genome shotgun (WGS) entry which is preliminary data.</text>
</comment>
<sequence length="349" mass="39407">MTNHALVVGGLGVAGRGIVAALSQSPDWKITALSRRRPEEPGAARHLSVDLADRADAEAKLSDLTDVTHIFFAAYMERPTPAEEVAPNLAMLRNTVEVVERMAPGLEHVNLMQGTKAYGTHLGPYKTPARETDPRHMPPNFYYDQQDFLTERSKGKSWSWSALRPRTICGIAVNTPMNLVSAIAVYATISKELGLPLRFPGNPGCFGALQQMVDAELLGRAAVWAATEPRCSAQVFNVTNGGLFRWQHMWRHFAEYFGMEEAPLQTLRLVDAMADKGPVWDEIVRNHGLKPHKFDEIVSWKFGDMQFHQNWDSISETTKIRRFGFHDVVDDEEMFTRLFDRLREMRMIP</sequence>
<organism evidence="2 3">
    <name type="scientific">Skermanella aerolata</name>
    <dbReference type="NCBI Taxonomy" id="393310"/>
    <lineage>
        <taxon>Bacteria</taxon>
        <taxon>Pseudomonadati</taxon>
        <taxon>Pseudomonadota</taxon>
        <taxon>Alphaproteobacteria</taxon>
        <taxon>Rhodospirillales</taxon>
        <taxon>Azospirillaceae</taxon>
        <taxon>Skermanella</taxon>
    </lineage>
</organism>
<evidence type="ECO:0000313" key="3">
    <source>
        <dbReference type="Proteomes" id="UP000321523"/>
    </source>
</evidence>
<dbReference type="RefSeq" id="WP_044433825.1">
    <property type="nucleotide sequence ID" value="NZ_BJYZ01000019.1"/>
</dbReference>
<dbReference type="OrthoDB" id="4392084at2"/>
<feature type="domain" description="PRISE-like Rossmann-fold" evidence="1">
    <location>
        <begin position="55"/>
        <end position="349"/>
    </location>
</feature>
<gene>
    <name evidence="2" type="ORF">SAE02_40730</name>
</gene>
<dbReference type="Proteomes" id="UP000321523">
    <property type="component" value="Unassembled WGS sequence"/>
</dbReference>
<dbReference type="InterPro" id="IPR036291">
    <property type="entry name" value="NAD(P)-bd_dom_sf"/>
</dbReference>
<protein>
    <submittedName>
        <fullName evidence="2">NAD-dependent dehydratase</fullName>
    </submittedName>
</protein>
<dbReference type="Gene3D" id="3.40.50.720">
    <property type="entry name" value="NAD(P)-binding Rossmann-like Domain"/>
    <property type="match status" value="1"/>
</dbReference>
<dbReference type="CDD" id="cd08948">
    <property type="entry name" value="5beta-POR_like_SDR_a"/>
    <property type="match status" value="1"/>
</dbReference>
<dbReference type="PANTHER" id="PTHR32487">
    <property type="entry name" value="3-OXO-DELTA(4,5)-STEROID 5-BETA-REDUCTASE"/>
    <property type="match status" value="1"/>
</dbReference>
<evidence type="ECO:0000313" key="2">
    <source>
        <dbReference type="EMBL" id="GEO39925.1"/>
    </source>
</evidence>
<dbReference type="SUPFAM" id="SSF51735">
    <property type="entry name" value="NAD(P)-binding Rossmann-fold domains"/>
    <property type="match status" value="1"/>
</dbReference>
<dbReference type="AlphaFoldDB" id="A0A512DTY2"/>
<proteinExistence type="predicted"/>
<evidence type="ECO:0000259" key="1">
    <source>
        <dbReference type="Pfam" id="PF22917"/>
    </source>
</evidence>
<accession>A0A512DTY2</accession>
<name>A0A512DTY2_9PROT</name>
<dbReference type="InterPro" id="IPR055222">
    <property type="entry name" value="PRISE-like_Rossmann-fold"/>
</dbReference>
<dbReference type="EMBL" id="BJYZ01000019">
    <property type="protein sequence ID" value="GEO39925.1"/>
    <property type="molecule type" value="Genomic_DNA"/>
</dbReference>
<dbReference type="Pfam" id="PF22917">
    <property type="entry name" value="PRISE"/>
    <property type="match status" value="1"/>
</dbReference>
<keyword evidence="3" id="KW-1185">Reference proteome</keyword>
<reference evidence="2 3" key="1">
    <citation type="submission" date="2019-07" db="EMBL/GenBank/DDBJ databases">
        <title>Whole genome shotgun sequence of Skermanella aerolata NBRC 106429.</title>
        <authorList>
            <person name="Hosoyama A."/>
            <person name="Uohara A."/>
            <person name="Ohji S."/>
            <person name="Ichikawa N."/>
        </authorList>
    </citation>
    <scope>NUCLEOTIDE SEQUENCE [LARGE SCALE GENOMIC DNA]</scope>
    <source>
        <strain evidence="2 3">NBRC 106429</strain>
    </source>
</reference>
<dbReference type="PANTHER" id="PTHR32487:SF0">
    <property type="entry name" value="3-OXO-DELTA(4,5)-STEROID 5-BETA-REDUCTASE"/>
    <property type="match status" value="1"/>
</dbReference>